<evidence type="ECO:0000313" key="15">
    <source>
        <dbReference type="Proteomes" id="UP000267029"/>
    </source>
</evidence>
<accession>A0A0R3UIR5</accession>
<dbReference type="Proteomes" id="UP000267029">
    <property type="component" value="Unassembled WGS sequence"/>
</dbReference>
<evidence type="ECO:0000256" key="1">
    <source>
        <dbReference type="ARBA" id="ARBA00004123"/>
    </source>
</evidence>
<sequence length="586" mass="65819">MDYISSPDFLQDDDDESGMSERAPKARDGIIFLLDCTTTMVSDNLTEAFSIEGAETGLKLALSCCEIFMKNKAVSSAGDMSGVVFMRTNLNFVDAPRILEIRKLRQMSSEKFAEVYGSLPAEESFPVHEALWACQTMFSKVYAEKDGFICLNFFMLFFNTLRSFSLGYKRIWLFTDDHNPVGNKAQLQRQAILKAVDLRQSGIELEVLPVSREREFFCMETFYGQLLHDEPDVDSLPTNLTQRIADLLSHGSSLEPSRRRASRLPFFLVPSTAQALTTEGEPSHALAFGVSIYCLVRPAVRPRPVRLFAPANELVTVKRRYYKVCNDAHPHRGVCTDPENIVLPQDLVKGLRAGSRTVYFENAELSGRSRQFVAVGIHLLGFKPLKRLKPWYHLRAAQFVYPDEGLAKGSTLWFTTLLSVCLRRQIFAIALYVQRRGMPPRLVALVPQAEKLNENRSQIVSSGFHLVHLPYQEDVRQLTLPKSAPDLVANPRLQRHYAELEALALELPSPKEVPDHTLPNFQQIKERAGKEIEAFAALLHRHASFEGQLSSSLAKKVAHSPSTLAAAELRNDSPGSSEAIDCIPHR</sequence>
<proteinExistence type="inferred from homology"/>
<comment type="similarity">
    <text evidence="2">Belongs to the ku70 family.</text>
</comment>
<dbReference type="OrthoDB" id="3249161at2759"/>
<evidence type="ECO:0000256" key="10">
    <source>
        <dbReference type="ARBA" id="ARBA00023204"/>
    </source>
</evidence>
<dbReference type="InterPro" id="IPR006165">
    <property type="entry name" value="Ku70"/>
</dbReference>
<dbReference type="GO" id="GO:0016787">
    <property type="term" value="F:hydrolase activity"/>
    <property type="evidence" value="ECO:0007669"/>
    <property type="project" value="UniProtKB-KW"/>
</dbReference>
<dbReference type="Pfam" id="PF02735">
    <property type="entry name" value="Ku"/>
    <property type="match status" value="1"/>
</dbReference>
<name>A0A0R3UIR5_MESCO</name>
<dbReference type="Gene3D" id="3.40.50.410">
    <property type="entry name" value="von Willebrand factor, type A domain"/>
    <property type="match status" value="1"/>
</dbReference>
<evidence type="ECO:0000256" key="9">
    <source>
        <dbReference type="ARBA" id="ARBA00023172"/>
    </source>
</evidence>
<dbReference type="GO" id="GO:0000723">
    <property type="term" value="P:telomere maintenance"/>
    <property type="evidence" value="ECO:0007669"/>
    <property type="project" value="InterPro"/>
</dbReference>
<dbReference type="PANTHER" id="PTHR12604">
    <property type="entry name" value="KU AUTOANTIGEN DNA HELICASE"/>
    <property type="match status" value="1"/>
</dbReference>
<keyword evidence="9" id="KW-0233">DNA recombination</keyword>
<evidence type="ECO:0000313" key="14">
    <source>
        <dbReference type="EMBL" id="VDD81341.1"/>
    </source>
</evidence>
<evidence type="ECO:0000256" key="6">
    <source>
        <dbReference type="ARBA" id="ARBA00022806"/>
    </source>
</evidence>
<feature type="region of interest" description="Disordered" evidence="12">
    <location>
        <begin position="1"/>
        <end position="22"/>
    </location>
</feature>
<dbReference type="InterPro" id="IPR036465">
    <property type="entry name" value="vWFA_dom_sf"/>
</dbReference>
<evidence type="ECO:0000256" key="11">
    <source>
        <dbReference type="ARBA" id="ARBA00023242"/>
    </source>
</evidence>
<keyword evidence="5" id="KW-0378">Hydrolase</keyword>
<keyword evidence="4" id="KW-0227">DNA damage</keyword>
<dbReference type="Gene3D" id="2.40.290.10">
    <property type="match status" value="1"/>
</dbReference>
<dbReference type="InterPro" id="IPR005160">
    <property type="entry name" value="Ku_C"/>
</dbReference>
<dbReference type="CDD" id="cd00788">
    <property type="entry name" value="KU70"/>
    <property type="match status" value="1"/>
</dbReference>
<dbReference type="GO" id="GO:0003690">
    <property type="term" value="F:double-stranded DNA binding"/>
    <property type="evidence" value="ECO:0007669"/>
    <property type="project" value="TreeGrafter"/>
</dbReference>
<dbReference type="GO" id="GO:0003678">
    <property type="term" value="F:DNA helicase activity"/>
    <property type="evidence" value="ECO:0007669"/>
    <property type="project" value="InterPro"/>
</dbReference>
<dbReference type="PANTHER" id="PTHR12604:SF2">
    <property type="entry name" value="X-RAY REPAIR CROSS-COMPLEMENTING PROTEIN 6"/>
    <property type="match status" value="1"/>
</dbReference>
<keyword evidence="10" id="KW-0234">DNA repair</keyword>
<keyword evidence="8" id="KW-0238">DNA-binding</keyword>
<dbReference type="InterPro" id="IPR006164">
    <property type="entry name" value="DNA_bd_Ku70/Ku80"/>
</dbReference>
<dbReference type="GO" id="GO:0003684">
    <property type="term" value="F:damaged DNA binding"/>
    <property type="evidence" value="ECO:0007669"/>
    <property type="project" value="InterPro"/>
</dbReference>
<dbReference type="PIRSF" id="PIRSF003033">
    <property type="entry name" value="Ku70"/>
    <property type="match status" value="1"/>
</dbReference>
<evidence type="ECO:0000256" key="12">
    <source>
        <dbReference type="SAM" id="MobiDB-lite"/>
    </source>
</evidence>
<keyword evidence="6" id="KW-0347">Helicase</keyword>
<evidence type="ECO:0000256" key="8">
    <source>
        <dbReference type="ARBA" id="ARBA00023125"/>
    </source>
</evidence>
<keyword evidence="15" id="KW-1185">Reference proteome</keyword>
<dbReference type="GO" id="GO:0043564">
    <property type="term" value="C:Ku70:Ku80 complex"/>
    <property type="evidence" value="ECO:0007669"/>
    <property type="project" value="InterPro"/>
</dbReference>
<dbReference type="InterPro" id="IPR016194">
    <property type="entry name" value="SPOC-like_C_dom_sf"/>
</dbReference>
<dbReference type="GO" id="GO:0005524">
    <property type="term" value="F:ATP binding"/>
    <property type="evidence" value="ECO:0007669"/>
    <property type="project" value="UniProtKB-KW"/>
</dbReference>
<evidence type="ECO:0000256" key="5">
    <source>
        <dbReference type="ARBA" id="ARBA00022801"/>
    </source>
</evidence>
<dbReference type="GO" id="GO:0006310">
    <property type="term" value="P:DNA recombination"/>
    <property type="evidence" value="ECO:0007669"/>
    <property type="project" value="UniProtKB-KW"/>
</dbReference>
<dbReference type="SMART" id="SM00559">
    <property type="entry name" value="Ku78"/>
    <property type="match status" value="1"/>
</dbReference>
<dbReference type="NCBIfam" id="TIGR00578">
    <property type="entry name" value="ku70"/>
    <property type="match status" value="1"/>
</dbReference>
<dbReference type="InterPro" id="IPR027388">
    <property type="entry name" value="Ku70_bridge/pillars_dom_sf"/>
</dbReference>
<protein>
    <recommendedName>
        <fullName evidence="13">Ku domain-containing protein</fullName>
    </recommendedName>
</protein>
<gene>
    <name evidence="14" type="ORF">MCOS_LOCUS7344</name>
</gene>
<dbReference type="AlphaFoldDB" id="A0A0R3UIR5"/>
<evidence type="ECO:0000256" key="3">
    <source>
        <dbReference type="ARBA" id="ARBA00022741"/>
    </source>
</evidence>
<dbReference type="Pfam" id="PF03731">
    <property type="entry name" value="Ku_N"/>
    <property type="match status" value="1"/>
</dbReference>
<dbReference type="GO" id="GO:0042162">
    <property type="term" value="F:telomeric DNA binding"/>
    <property type="evidence" value="ECO:0007669"/>
    <property type="project" value="InterPro"/>
</dbReference>
<dbReference type="EMBL" id="UXSR01005355">
    <property type="protein sequence ID" value="VDD81341.1"/>
    <property type="molecule type" value="Genomic_DNA"/>
</dbReference>
<reference evidence="14 15" key="1">
    <citation type="submission" date="2018-10" db="EMBL/GenBank/DDBJ databases">
        <authorList>
            <consortium name="Pathogen Informatics"/>
        </authorList>
    </citation>
    <scope>NUCLEOTIDE SEQUENCE [LARGE SCALE GENOMIC DNA]</scope>
</reference>
<evidence type="ECO:0000256" key="7">
    <source>
        <dbReference type="ARBA" id="ARBA00022840"/>
    </source>
</evidence>
<dbReference type="Gene3D" id="4.10.970.10">
    <property type="entry name" value="Ku70, bridge and pillars"/>
    <property type="match status" value="1"/>
</dbReference>
<keyword evidence="3" id="KW-0547">Nucleotide-binding</keyword>
<evidence type="ECO:0000256" key="2">
    <source>
        <dbReference type="ARBA" id="ARBA00005240"/>
    </source>
</evidence>
<dbReference type="Pfam" id="PF03730">
    <property type="entry name" value="Ku_C"/>
    <property type="match status" value="1"/>
</dbReference>
<dbReference type="FunFam" id="2.40.290.10:FF:000001">
    <property type="entry name" value="X-ray repair cross complementing 6"/>
    <property type="match status" value="1"/>
</dbReference>
<keyword evidence="11" id="KW-0539">Nucleus</keyword>
<organism evidence="14 15">
    <name type="scientific">Mesocestoides corti</name>
    <name type="common">Flatworm</name>
    <dbReference type="NCBI Taxonomy" id="53468"/>
    <lineage>
        <taxon>Eukaryota</taxon>
        <taxon>Metazoa</taxon>
        <taxon>Spiralia</taxon>
        <taxon>Lophotrochozoa</taxon>
        <taxon>Platyhelminthes</taxon>
        <taxon>Cestoda</taxon>
        <taxon>Eucestoda</taxon>
        <taxon>Cyclophyllidea</taxon>
        <taxon>Mesocestoididae</taxon>
        <taxon>Mesocestoides</taxon>
    </lineage>
</organism>
<evidence type="ECO:0000259" key="13">
    <source>
        <dbReference type="SMART" id="SM00559"/>
    </source>
</evidence>
<dbReference type="STRING" id="53468.A0A0R3UIR5"/>
<dbReference type="GO" id="GO:0006303">
    <property type="term" value="P:double-strand break repair via nonhomologous end joining"/>
    <property type="evidence" value="ECO:0007669"/>
    <property type="project" value="InterPro"/>
</dbReference>
<evidence type="ECO:0000256" key="4">
    <source>
        <dbReference type="ARBA" id="ARBA00022763"/>
    </source>
</evidence>
<dbReference type="InterPro" id="IPR047087">
    <property type="entry name" value="KU70_core_dom"/>
</dbReference>
<dbReference type="Gene3D" id="1.10.1600.10">
    <property type="match status" value="1"/>
</dbReference>
<comment type="subcellular location">
    <subcellularLocation>
        <location evidence="1">Nucleus</location>
    </subcellularLocation>
</comment>
<feature type="domain" description="Ku" evidence="13">
    <location>
        <begin position="339"/>
        <end position="486"/>
    </location>
</feature>
<dbReference type="SUPFAM" id="SSF53300">
    <property type="entry name" value="vWA-like"/>
    <property type="match status" value="1"/>
</dbReference>
<keyword evidence="7" id="KW-0067">ATP-binding</keyword>
<dbReference type="SUPFAM" id="SSF100939">
    <property type="entry name" value="SPOC domain-like"/>
    <property type="match status" value="1"/>
</dbReference>
<dbReference type="InterPro" id="IPR005161">
    <property type="entry name" value="Ku_N"/>
</dbReference>